<keyword evidence="9" id="KW-1185">Reference proteome</keyword>
<accession>I2N7S7</accession>
<gene>
    <name evidence="8" type="ORF">STSU_007690</name>
</gene>
<dbReference type="Gene3D" id="1.10.10.1320">
    <property type="entry name" value="Anti-sigma factor, zinc-finger domain"/>
    <property type="match status" value="1"/>
</dbReference>
<keyword evidence="3" id="KW-1133">Transmembrane helix</keyword>
<keyword evidence="6" id="KW-0804">Transcription</keyword>
<dbReference type="EMBL" id="CP029159">
    <property type="protein sequence ID" value="QKM67067.1"/>
    <property type="molecule type" value="Genomic_DNA"/>
</dbReference>
<keyword evidence="5" id="KW-0472">Membrane</keyword>
<keyword evidence="4" id="KW-0805">Transcription regulation</keyword>
<dbReference type="GO" id="GO:0016020">
    <property type="term" value="C:membrane"/>
    <property type="evidence" value="ECO:0007669"/>
    <property type="project" value="UniProtKB-SubCell"/>
</dbReference>
<dbReference type="GO" id="GO:0006417">
    <property type="term" value="P:regulation of translation"/>
    <property type="evidence" value="ECO:0007669"/>
    <property type="project" value="TreeGrafter"/>
</dbReference>
<evidence type="ECO:0000256" key="5">
    <source>
        <dbReference type="ARBA" id="ARBA00023136"/>
    </source>
</evidence>
<dbReference type="RefSeq" id="WP_006346101.1">
    <property type="nucleotide sequence ID" value="NZ_CP029159.1"/>
</dbReference>
<organism evidence="8 9">
    <name type="scientific">Streptomyces tsukubensis (strain DSM 42081 / NBRC 108919 / NRRL 18488 / 9993)</name>
    <dbReference type="NCBI Taxonomy" id="1114943"/>
    <lineage>
        <taxon>Bacteria</taxon>
        <taxon>Bacillati</taxon>
        <taxon>Actinomycetota</taxon>
        <taxon>Actinomycetes</taxon>
        <taxon>Kitasatosporales</taxon>
        <taxon>Streptomycetaceae</taxon>
        <taxon>Streptomyces</taxon>
    </lineage>
</organism>
<dbReference type="PANTHER" id="PTHR37461">
    <property type="entry name" value="ANTI-SIGMA-K FACTOR RSKA"/>
    <property type="match status" value="1"/>
</dbReference>
<keyword evidence="2" id="KW-0812">Transmembrane</keyword>
<feature type="domain" description="Putative zinc-finger" evidence="7">
    <location>
        <begin position="9"/>
        <end position="38"/>
    </location>
</feature>
<dbReference type="AlphaFoldDB" id="I2N7S7"/>
<dbReference type="Pfam" id="PF13490">
    <property type="entry name" value="zf-HC2"/>
    <property type="match status" value="1"/>
</dbReference>
<dbReference type="PANTHER" id="PTHR37461:SF1">
    <property type="entry name" value="ANTI-SIGMA-K FACTOR RSKA"/>
    <property type="match status" value="1"/>
</dbReference>
<comment type="subcellular location">
    <subcellularLocation>
        <location evidence="1">Membrane</location>
        <topology evidence="1">Single-pass membrane protein</topology>
    </subcellularLocation>
</comment>
<dbReference type="GO" id="GO:0016989">
    <property type="term" value="F:sigma factor antagonist activity"/>
    <property type="evidence" value="ECO:0007669"/>
    <property type="project" value="TreeGrafter"/>
</dbReference>
<sequence>MSIQQHDSALLGAYVLGALDEEENREIEAHVAGCEGCRMEVEALRELEATLGELPPEAFLEGPPEDGDLLLGRTLRRVRAERDRAETRRRTVLAAVAAVAAVSVLGAGFFLGRGADEEKTVVQPRVTVTPVAPAPPAGVRVASATDAGTGARMAVRLTPAADWVRVNVAVGGIPAGELCRLLVVSRSGKTEVAGSWTVGSAEKGSNLDGSAAIPAAEVKEVVVENAAGKRYVVARMA</sequence>
<evidence type="ECO:0000256" key="1">
    <source>
        <dbReference type="ARBA" id="ARBA00004167"/>
    </source>
</evidence>
<dbReference type="InterPro" id="IPR041916">
    <property type="entry name" value="Anti_sigma_zinc_sf"/>
</dbReference>
<protein>
    <submittedName>
        <fullName evidence="8">Anti-sigma factor</fullName>
    </submittedName>
</protein>
<dbReference type="InterPro" id="IPR051474">
    <property type="entry name" value="Anti-sigma-K/W_factor"/>
</dbReference>
<dbReference type="Proteomes" id="UP000005940">
    <property type="component" value="Chromosome"/>
</dbReference>
<evidence type="ECO:0000259" key="7">
    <source>
        <dbReference type="Pfam" id="PF13490"/>
    </source>
</evidence>
<reference evidence="8 9" key="1">
    <citation type="journal article" date="2012" name="J. Bacteriol.">
        <title>Draft genome of Streptomyces tsukubaensis NRRL 18488, the producer of the clinically important immunosuppressant tacrolimus (FK506).</title>
        <authorList>
            <person name="Barreiro C."/>
            <person name="Prieto C."/>
            <person name="Sola-Landa A."/>
            <person name="Solera E."/>
            <person name="Martinez-Castro M."/>
            <person name="Perez-Redondo R."/>
            <person name="Garcia-Estrada C."/>
            <person name="Aparicio J.F."/>
            <person name="Fernandez-Martinez L.T."/>
            <person name="Santos-Aberturas J."/>
            <person name="Salehi-Najafabadi Z."/>
            <person name="Rodriguez-Garcia A."/>
            <person name="Tauch A."/>
            <person name="Martin J.F."/>
        </authorList>
    </citation>
    <scope>NUCLEOTIDE SEQUENCE [LARGE SCALE GENOMIC DNA]</scope>
    <source>
        <strain evidence="9">DSM 42081 / NBRC 108919 / NRRL 18488 / 9993</strain>
    </source>
</reference>
<evidence type="ECO:0000256" key="4">
    <source>
        <dbReference type="ARBA" id="ARBA00023015"/>
    </source>
</evidence>
<name>I2N7S7_STRT9</name>
<proteinExistence type="predicted"/>
<evidence type="ECO:0000256" key="3">
    <source>
        <dbReference type="ARBA" id="ARBA00022989"/>
    </source>
</evidence>
<evidence type="ECO:0000313" key="9">
    <source>
        <dbReference type="Proteomes" id="UP000005940"/>
    </source>
</evidence>
<evidence type="ECO:0000256" key="2">
    <source>
        <dbReference type="ARBA" id="ARBA00022692"/>
    </source>
</evidence>
<evidence type="ECO:0000256" key="6">
    <source>
        <dbReference type="ARBA" id="ARBA00023163"/>
    </source>
</evidence>
<dbReference type="InterPro" id="IPR027383">
    <property type="entry name" value="Znf_put"/>
</dbReference>
<evidence type="ECO:0000313" key="8">
    <source>
        <dbReference type="EMBL" id="QKM67067.1"/>
    </source>
</evidence>